<feature type="transmembrane region" description="Helical" evidence="1">
    <location>
        <begin position="57"/>
        <end position="81"/>
    </location>
</feature>
<proteinExistence type="predicted"/>
<keyword evidence="1" id="KW-0472">Membrane</keyword>
<gene>
    <name evidence="2" type="ORF">NIK97_07775</name>
</gene>
<feature type="transmembrane region" description="Helical" evidence="1">
    <location>
        <begin position="12"/>
        <end position="37"/>
    </location>
</feature>
<dbReference type="EMBL" id="CP099967">
    <property type="protein sequence ID" value="UWL59431.1"/>
    <property type="molecule type" value="Genomic_DNA"/>
</dbReference>
<dbReference type="RefSeq" id="WP_121987132.1">
    <property type="nucleotide sequence ID" value="NZ_CADEAT010000008.1"/>
</dbReference>
<sequence length="167" mass="18933">MFIDFFKKEPVGIGGFLLIPIIAVISSTIFISLDIFYTLNAYSADIIYEIYYSEKLLVLSIVFVIILQSILIILGITSLYLAIRRDLKTKNALLTFFILKVLMLNMATVNLIGLSYHFILDSQYMDRHSFISNSVSLLFVPYLILSRRVKNTFTTNQSPSGGEDQPA</sequence>
<evidence type="ECO:0000256" key="1">
    <source>
        <dbReference type="SAM" id="Phobius"/>
    </source>
</evidence>
<dbReference type="Pfam" id="PF10754">
    <property type="entry name" value="DUF2569"/>
    <property type="match status" value="1"/>
</dbReference>
<protein>
    <submittedName>
        <fullName evidence="2">DUF2569 domain-containing protein</fullName>
    </submittedName>
</protein>
<evidence type="ECO:0000313" key="2">
    <source>
        <dbReference type="EMBL" id="UWL59431.1"/>
    </source>
</evidence>
<keyword evidence="1" id="KW-1133">Transmembrane helix</keyword>
<keyword evidence="1" id="KW-0812">Transmembrane</keyword>
<organism evidence="2 3">
    <name type="scientific">Brucella pseudintermedia</name>
    <dbReference type="NCBI Taxonomy" id="370111"/>
    <lineage>
        <taxon>Bacteria</taxon>
        <taxon>Pseudomonadati</taxon>
        <taxon>Pseudomonadota</taxon>
        <taxon>Alphaproteobacteria</taxon>
        <taxon>Hyphomicrobiales</taxon>
        <taxon>Brucellaceae</taxon>
        <taxon>Brucella/Ochrobactrum group</taxon>
        <taxon>Brucella</taxon>
    </lineage>
</organism>
<name>A0ABY5U991_9HYPH</name>
<keyword evidence="3" id="KW-1185">Reference proteome</keyword>
<evidence type="ECO:0000313" key="3">
    <source>
        <dbReference type="Proteomes" id="UP001058739"/>
    </source>
</evidence>
<feature type="transmembrane region" description="Helical" evidence="1">
    <location>
        <begin position="128"/>
        <end position="145"/>
    </location>
</feature>
<feature type="transmembrane region" description="Helical" evidence="1">
    <location>
        <begin position="93"/>
        <end position="116"/>
    </location>
</feature>
<accession>A0ABY5U991</accession>
<dbReference type="InterPro" id="IPR019690">
    <property type="entry name" value="DUF2569"/>
</dbReference>
<dbReference type="Proteomes" id="UP001058739">
    <property type="component" value="Chromosome 01"/>
</dbReference>
<reference evidence="2" key="1">
    <citation type="submission" date="2022-06" db="EMBL/GenBank/DDBJ databases">
        <title>Complete Genome Sequence of Deoxynivalenol-bioadsorption Ochrobactrum pseudintermedium ASAG-D25.</title>
        <authorList>
            <person name="Wang N."/>
        </authorList>
    </citation>
    <scope>NUCLEOTIDE SEQUENCE</scope>
    <source>
        <strain evidence="2">ASAG-D25</strain>
    </source>
</reference>